<evidence type="ECO:0000313" key="2">
    <source>
        <dbReference type="Proteomes" id="UP001501725"/>
    </source>
</evidence>
<comment type="caution">
    <text evidence="1">The sequence shown here is derived from an EMBL/GenBank/DDBJ whole genome shotgun (WGS) entry which is preliminary data.</text>
</comment>
<protein>
    <recommendedName>
        <fullName evidence="3">DUF4861 domain-containing protein</fullName>
    </recommendedName>
</protein>
<accession>A0ABP8H2U9</accession>
<organism evidence="1 2">
    <name type="scientific">Flaviaesturariibacter amylovorans</name>
    <dbReference type="NCBI Taxonomy" id="1084520"/>
    <lineage>
        <taxon>Bacteria</taxon>
        <taxon>Pseudomonadati</taxon>
        <taxon>Bacteroidota</taxon>
        <taxon>Chitinophagia</taxon>
        <taxon>Chitinophagales</taxon>
        <taxon>Chitinophagaceae</taxon>
        <taxon>Flaviaestuariibacter</taxon>
    </lineage>
</organism>
<dbReference type="Proteomes" id="UP001501725">
    <property type="component" value="Unassembled WGS sequence"/>
</dbReference>
<dbReference type="EMBL" id="BAABGY010000007">
    <property type="protein sequence ID" value="GAA4333591.1"/>
    <property type="molecule type" value="Genomic_DNA"/>
</dbReference>
<reference evidence="2" key="1">
    <citation type="journal article" date="2019" name="Int. J. Syst. Evol. Microbiol.">
        <title>The Global Catalogue of Microorganisms (GCM) 10K type strain sequencing project: providing services to taxonomists for standard genome sequencing and annotation.</title>
        <authorList>
            <consortium name="The Broad Institute Genomics Platform"/>
            <consortium name="The Broad Institute Genome Sequencing Center for Infectious Disease"/>
            <person name="Wu L."/>
            <person name="Ma J."/>
        </authorList>
    </citation>
    <scope>NUCLEOTIDE SEQUENCE [LARGE SCALE GENOMIC DNA]</scope>
    <source>
        <strain evidence="2">JCM 17919</strain>
    </source>
</reference>
<keyword evidence="2" id="KW-1185">Reference proteome</keyword>
<evidence type="ECO:0008006" key="3">
    <source>
        <dbReference type="Google" id="ProtNLM"/>
    </source>
</evidence>
<evidence type="ECO:0000313" key="1">
    <source>
        <dbReference type="EMBL" id="GAA4333591.1"/>
    </source>
</evidence>
<proteinExistence type="predicted"/>
<sequence length="304" mass="35252">MWCCSAVARAQDTSDVEAVRRMVSLSEVVVRSDLNVPRFLQRIKNDTSYYKAFKNLHILGYTARNFIELYDKKGRSDASLTSVTRQHVAGGCRTMEVLEEKVTGDFYDRKRQYNYYTAQLYDAFFFTRGRICGETNIVAGSEHNIAGKKGLDKNKEQLKMLFFRPGQKIPGIPFMGNKLDVFDESIAKHYNFAIDTSDLNGHPCYVFRIERRPDLTSSERGDIVFDNITTWFDQKTMEIVGRNYDMSYKAGVYDFDVHMQVEMTKVGEYVVPAVLRYRGNWHLMFKGRERGVFTARLSDFRLPK</sequence>
<gene>
    <name evidence="1" type="ORF">GCM10023184_26860</name>
</gene>
<name>A0ABP8H2U9_9BACT</name>